<dbReference type="PANTHER" id="PTHR13369:SF3">
    <property type="entry name" value="METHYLTRANSFERASE DOMAIN-CONTAINING PROTEIN"/>
    <property type="match status" value="1"/>
</dbReference>
<keyword evidence="2" id="KW-0808">Transferase</keyword>
<dbReference type="GO" id="GO:0032259">
    <property type="term" value="P:methylation"/>
    <property type="evidence" value="ECO:0007669"/>
    <property type="project" value="UniProtKB-KW"/>
</dbReference>
<dbReference type="SUPFAM" id="SSF53335">
    <property type="entry name" value="S-adenosyl-L-methionine-dependent methyltransferases"/>
    <property type="match status" value="1"/>
</dbReference>
<keyword evidence="2" id="KW-0489">Methyltransferase</keyword>
<evidence type="ECO:0000313" key="3">
    <source>
        <dbReference type="Proteomes" id="UP000094056"/>
    </source>
</evidence>
<dbReference type="Gene3D" id="3.40.50.150">
    <property type="entry name" value="Vaccinia Virus protein VP39"/>
    <property type="match status" value="1"/>
</dbReference>
<comment type="caution">
    <text evidence="2">The sequence shown here is derived from an EMBL/GenBank/DDBJ whole genome shotgun (WGS) entry which is preliminary data.</text>
</comment>
<gene>
    <name evidence="2" type="ORF">SCARUB_01063</name>
</gene>
<dbReference type="InterPro" id="IPR029063">
    <property type="entry name" value="SAM-dependent_MTases_sf"/>
</dbReference>
<evidence type="ECO:0000259" key="1">
    <source>
        <dbReference type="Pfam" id="PF13679"/>
    </source>
</evidence>
<feature type="domain" description="Methyltransferase" evidence="1">
    <location>
        <begin position="42"/>
        <end position="179"/>
    </location>
</feature>
<sequence length="283" mass="32332">MLADLIKMSGKEILYLLEQEENIMNCLGFKNNNGQLKKDMRKKISEISGFCEQILKVIKKLDKDKEIVFLECSCGKSYLSFVLSYILEREFNIKTFFFGVDTNKELVQRCEEISSILGYGNMVFKHGKTIDFSTDRKVDIVIALHACNTATDEAIVKGIKIGAKHIMVVPCCHGQLRSQIKSHHPLTNLTQFGLLRYKFADILTDALRSQFLLGNGYYVELLGIVSPKLTPKNILISARKIKSKKNKGSLEKYYQLSNMFNTNFRLQEFFPEHSLNDTLVCTC</sequence>
<dbReference type="EMBL" id="MAYW01000019">
    <property type="protein sequence ID" value="ODS33804.1"/>
    <property type="molecule type" value="Genomic_DNA"/>
</dbReference>
<name>A0A1E3XFT9_9BACT</name>
<evidence type="ECO:0000313" key="2">
    <source>
        <dbReference type="EMBL" id="ODS33804.1"/>
    </source>
</evidence>
<dbReference type="PATRIC" id="fig|1872076.5.peg.1225"/>
<dbReference type="GO" id="GO:0005737">
    <property type="term" value="C:cytoplasm"/>
    <property type="evidence" value="ECO:0007669"/>
    <property type="project" value="TreeGrafter"/>
</dbReference>
<proteinExistence type="predicted"/>
<accession>A0A1E3XFT9</accession>
<protein>
    <submittedName>
        <fullName evidence="2">Methyltransferase</fullName>
    </submittedName>
</protein>
<dbReference type="PANTHER" id="PTHR13369">
    <property type="match status" value="1"/>
</dbReference>
<dbReference type="AlphaFoldDB" id="A0A1E3XFT9"/>
<organism evidence="2 3">
    <name type="scientific">Candidatus Scalindua rubra</name>
    <dbReference type="NCBI Taxonomy" id="1872076"/>
    <lineage>
        <taxon>Bacteria</taxon>
        <taxon>Pseudomonadati</taxon>
        <taxon>Planctomycetota</taxon>
        <taxon>Candidatus Brocadiia</taxon>
        <taxon>Candidatus Brocadiales</taxon>
        <taxon>Candidatus Scalinduaceae</taxon>
        <taxon>Candidatus Scalindua</taxon>
    </lineage>
</organism>
<dbReference type="GO" id="GO:0008168">
    <property type="term" value="F:methyltransferase activity"/>
    <property type="evidence" value="ECO:0007669"/>
    <property type="project" value="UniProtKB-KW"/>
</dbReference>
<dbReference type="Pfam" id="PF13679">
    <property type="entry name" value="Methyltransf_32"/>
    <property type="match status" value="1"/>
</dbReference>
<dbReference type="InterPro" id="IPR025714">
    <property type="entry name" value="Methyltranfer_dom"/>
</dbReference>
<dbReference type="Proteomes" id="UP000094056">
    <property type="component" value="Unassembled WGS sequence"/>
</dbReference>
<reference evidence="2 3" key="1">
    <citation type="submission" date="2016-07" db="EMBL/GenBank/DDBJ databases">
        <title>Draft genome of Scalindua rubra, obtained from a brine-seawater interface in the Red Sea, sheds light on salt adaptation in anammox bacteria.</title>
        <authorList>
            <person name="Speth D.R."/>
            <person name="Lagkouvardos I."/>
            <person name="Wang Y."/>
            <person name="Qian P.-Y."/>
            <person name="Dutilh B.E."/>
            <person name="Jetten M.S."/>
        </authorList>
    </citation>
    <scope>NUCLEOTIDE SEQUENCE [LARGE SCALE GENOMIC DNA]</scope>
    <source>
        <strain evidence="2">BSI-1</strain>
    </source>
</reference>